<proteinExistence type="predicted"/>
<comment type="caution">
    <text evidence="3">The sequence shown here is derived from an EMBL/GenBank/DDBJ whole genome shotgun (WGS) entry which is preliminary data.</text>
</comment>
<dbReference type="EMBL" id="JACOOK010000003">
    <property type="protein sequence ID" value="MBC5616717.1"/>
    <property type="molecule type" value="Genomic_DNA"/>
</dbReference>
<evidence type="ECO:0000313" key="3">
    <source>
        <dbReference type="EMBL" id="MBC5616717.1"/>
    </source>
</evidence>
<evidence type="ECO:0000313" key="4">
    <source>
        <dbReference type="Proteomes" id="UP000636891"/>
    </source>
</evidence>
<evidence type="ECO:0000259" key="2">
    <source>
        <dbReference type="Pfam" id="PF21012"/>
    </source>
</evidence>
<dbReference type="RefSeq" id="WP_182424206.1">
    <property type="nucleotide sequence ID" value="NZ_JACOOK010000003.1"/>
</dbReference>
<sequence>MIRIRRYIAVLSVTLAVTAVGFTASAQKRHRGRGTECPVSDTRKCREKSPKFRPSVQAERKEKPLYDFDYIARSDGWLTSYNAAGLHGAVPVPGVSYAEAYFGKQNGRFINYWESDDSYDFGLKTESFRRFEKVSFYGKMQYRYFRGQHMSGSILLNPGDRPFDLVEFTPGTKTREQYILSGGVGFLLTKKLTGGLRIDYEADNYAKRKDLRHSNTMMDLNLSAGFVYRFAAVELGANYLYRKNTERVLCEQIGTTGENYDMFFNKGVWFGEKGLWTGNGMHLNEPGISGLPMKDSEQGAALQIAFRSRGFRFFNEFTYRYRKGETGEKGTIWTHSGSDVLEYRGVMSVAHRRNVHLIRGNFRYVNLKNNENVLRSENIGGVVQTVIYGSRQIYRQRAVNAGLEYEFDWKADRYNPVMSLRAGADYYNRSGIGSLVFPYTRSQYVENVRVHIGADRNFRVGRGWLKCSVELACHTGGGSPLDEGQTASSVPDMEPGVYAAGNEEYRNYEYEYLAATRGELSLGVRYTRPVGRIALPVYGDLGWSGVHAGKLDWVAGRNRSVFALAIGCQF</sequence>
<feature type="signal peptide" evidence="1">
    <location>
        <begin position="1"/>
        <end position="26"/>
    </location>
</feature>
<name>A0ABR7CM47_9BACT</name>
<keyword evidence="4" id="KW-1185">Reference proteome</keyword>
<keyword evidence="1" id="KW-0732">Signal</keyword>
<dbReference type="Pfam" id="PF21012">
    <property type="entry name" value="DUF6850"/>
    <property type="match status" value="1"/>
</dbReference>
<feature type="chain" id="PRO_5046307405" description="DUF6850 domain-containing protein" evidence="1">
    <location>
        <begin position="27"/>
        <end position="570"/>
    </location>
</feature>
<dbReference type="InterPro" id="IPR049236">
    <property type="entry name" value="DUF6850"/>
</dbReference>
<protein>
    <recommendedName>
        <fullName evidence="2">DUF6850 domain-containing protein</fullName>
    </recommendedName>
</protein>
<accession>A0ABR7CM47</accession>
<feature type="domain" description="DUF6850" evidence="2">
    <location>
        <begin position="83"/>
        <end position="570"/>
    </location>
</feature>
<dbReference type="Proteomes" id="UP000636891">
    <property type="component" value="Unassembled WGS sequence"/>
</dbReference>
<gene>
    <name evidence="3" type="ORF">H8S08_06755</name>
</gene>
<reference evidence="3 4" key="1">
    <citation type="submission" date="2020-08" db="EMBL/GenBank/DDBJ databases">
        <title>Genome public.</title>
        <authorList>
            <person name="Liu C."/>
            <person name="Sun Q."/>
        </authorList>
    </citation>
    <scope>NUCLEOTIDE SEQUENCE [LARGE SCALE GENOMIC DNA]</scope>
    <source>
        <strain evidence="3 4">New-7</strain>
    </source>
</reference>
<organism evidence="3 4">
    <name type="scientific">Alistipes hominis</name>
    <dbReference type="NCBI Taxonomy" id="2763015"/>
    <lineage>
        <taxon>Bacteria</taxon>
        <taxon>Pseudomonadati</taxon>
        <taxon>Bacteroidota</taxon>
        <taxon>Bacteroidia</taxon>
        <taxon>Bacteroidales</taxon>
        <taxon>Rikenellaceae</taxon>
        <taxon>Alistipes</taxon>
    </lineage>
</organism>
<evidence type="ECO:0000256" key="1">
    <source>
        <dbReference type="SAM" id="SignalP"/>
    </source>
</evidence>